<dbReference type="InterPro" id="IPR000626">
    <property type="entry name" value="Ubiquitin-like_dom"/>
</dbReference>
<evidence type="ECO:0000313" key="3">
    <source>
        <dbReference type="Proteomes" id="UP001327560"/>
    </source>
</evidence>
<protein>
    <submittedName>
        <fullName evidence="2">Small ubiquitin-like modifier 1, 1,SUMO1,ATSUMO1</fullName>
    </submittedName>
</protein>
<dbReference type="PANTHER" id="PTHR10562">
    <property type="entry name" value="SMALL UBIQUITIN-RELATED MODIFIER"/>
    <property type="match status" value="1"/>
</dbReference>
<accession>A0AAQ3JT96</accession>
<evidence type="ECO:0000259" key="1">
    <source>
        <dbReference type="PROSITE" id="PS50053"/>
    </source>
</evidence>
<dbReference type="PROSITE" id="PS50053">
    <property type="entry name" value="UBIQUITIN_2"/>
    <property type="match status" value="1"/>
</dbReference>
<organism evidence="2 3">
    <name type="scientific">Canna indica</name>
    <name type="common">Indian-shot</name>
    <dbReference type="NCBI Taxonomy" id="4628"/>
    <lineage>
        <taxon>Eukaryota</taxon>
        <taxon>Viridiplantae</taxon>
        <taxon>Streptophyta</taxon>
        <taxon>Embryophyta</taxon>
        <taxon>Tracheophyta</taxon>
        <taxon>Spermatophyta</taxon>
        <taxon>Magnoliopsida</taxon>
        <taxon>Liliopsida</taxon>
        <taxon>Zingiberales</taxon>
        <taxon>Cannaceae</taxon>
        <taxon>Canna</taxon>
    </lineage>
</organism>
<reference evidence="2 3" key="1">
    <citation type="submission" date="2023-10" db="EMBL/GenBank/DDBJ databases">
        <title>Chromosome-scale genome assembly provides insights into flower coloration mechanisms of Canna indica.</title>
        <authorList>
            <person name="Li C."/>
        </authorList>
    </citation>
    <scope>NUCLEOTIDE SEQUENCE [LARGE SCALE GENOMIC DNA]</scope>
    <source>
        <tissue evidence="2">Flower</tissue>
    </source>
</reference>
<name>A0AAQ3JT96_9LILI</name>
<dbReference type="SUPFAM" id="SSF54236">
    <property type="entry name" value="Ubiquitin-like"/>
    <property type="match status" value="1"/>
</dbReference>
<gene>
    <name evidence="2" type="ORF">Cni_G03820</name>
</gene>
<dbReference type="Gene3D" id="3.10.20.90">
    <property type="entry name" value="Phosphatidylinositol 3-kinase Catalytic Subunit, Chain A, domain 1"/>
    <property type="match status" value="1"/>
</dbReference>
<feature type="domain" description="Ubiquitin-like" evidence="1">
    <location>
        <begin position="78"/>
        <end position="155"/>
    </location>
</feature>
<keyword evidence="3" id="KW-1185">Reference proteome</keyword>
<dbReference type="SMART" id="SM00213">
    <property type="entry name" value="UBQ"/>
    <property type="match status" value="1"/>
</dbReference>
<sequence>MKMARVRPSSASVRLFYGAELEVSFEQACSLLGSARRDYGPARKLWNLQAESNGRRYGERARSIMAGHNKRIHGFNPQRIHVKVISQDGVHGFIRIKRSSKFERLMAAFCERKNVALNELSFYFNSRKIEAEETPEQLGMEDDAEILAMPYPNGG</sequence>
<proteinExistence type="predicted"/>
<dbReference type="EMBL" id="CP136890">
    <property type="protein sequence ID" value="WOK95113.1"/>
    <property type="molecule type" value="Genomic_DNA"/>
</dbReference>
<evidence type="ECO:0000313" key="2">
    <source>
        <dbReference type="EMBL" id="WOK95113.1"/>
    </source>
</evidence>
<dbReference type="AlphaFoldDB" id="A0AAQ3JT96"/>
<dbReference type="Pfam" id="PF11976">
    <property type="entry name" value="Rad60-SLD"/>
    <property type="match status" value="1"/>
</dbReference>
<dbReference type="InterPro" id="IPR022617">
    <property type="entry name" value="Rad60/SUMO-like_dom"/>
</dbReference>
<dbReference type="InterPro" id="IPR029071">
    <property type="entry name" value="Ubiquitin-like_domsf"/>
</dbReference>
<dbReference type="Proteomes" id="UP001327560">
    <property type="component" value="Chromosome 1"/>
</dbReference>